<feature type="compositionally biased region" description="Basic and acidic residues" evidence="2">
    <location>
        <begin position="281"/>
        <end position="297"/>
    </location>
</feature>
<feature type="compositionally biased region" description="Polar residues" evidence="2">
    <location>
        <begin position="1048"/>
        <end position="1058"/>
    </location>
</feature>
<feature type="compositionally biased region" description="Basic and acidic residues" evidence="2">
    <location>
        <begin position="20"/>
        <end position="42"/>
    </location>
</feature>
<feature type="compositionally biased region" description="Pro residues" evidence="2">
    <location>
        <begin position="888"/>
        <end position="901"/>
    </location>
</feature>
<name>A0AAD5X356_9FUNG</name>
<feature type="compositionally biased region" description="Polar residues" evidence="2">
    <location>
        <begin position="68"/>
        <end position="84"/>
    </location>
</feature>
<keyword evidence="1" id="KW-0175">Coiled coil</keyword>
<evidence type="ECO:0000313" key="3">
    <source>
        <dbReference type="EMBL" id="KAJ3052844.1"/>
    </source>
</evidence>
<proteinExistence type="predicted"/>
<keyword evidence="4" id="KW-1185">Reference proteome</keyword>
<feature type="region of interest" description="Disordered" evidence="2">
    <location>
        <begin position="405"/>
        <end position="448"/>
    </location>
</feature>
<dbReference type="PANTHER" id="PTHR24216:SF65">
    <property type="entry name" value="PAXILLIN-LIKE PROTEIN 1"/>
    <property type="match status" value="1"/>
</dbReference>
<dbReference type="PANTHER" id="PTHR24216">
    <property type="entry name" value="PAXILLIN-RELATED"/>
    <property type="match status" value="1"/>
</dbReference>
<dbReference type="Proteomes" id="UP001212841">
    <property type="component" value="Unassembled WGS sequence"/>
</dbReference>
<feature type="region of interest" description="Disordered" evidence="2">
    <location>
        <begin position="882"/>
        <end position="1058"/>
    </location>
</feature>
<dbReference type="EMBL" id="JADGJD010000260">
    <property type="protein sequence ID" value="KAJ3052844.1"/>
    <property type="molecule type" value="Genomic_DNA"/>
</dbReference>
<feature type="compositionally biased region" description="Low complexity" evidence="2">
    <location>
        <begin position="667"/>
        <end position="682"/>
    </location>
</feature>
<feature type="compositionally biased region" description="Low complexity" evidence="2">
    <location>
        <begin position="210"/>
        <end position="223"/>
    </location>
</feature>
<feature type="compositionally biased region" description="Polar residues" evidence="2">
    <location>
        <begin position="380"/>
        <end position="389"/>
    </location>
</feature>
<gene>
    <name evidence="3" type="ORF">HK097_005571</name>
</gene>
<feature type="compositionally biased region" description="Low complexity" evidence="2">
    <location>
        <begin position="994"/>
        <end position="1007"/>
    </location>
</feature>
<evidence type="ECO:0000256" key="1">
    <source>
        <dbReference type="SAM" id="Coils"/>
    </source>
</evidence>
<comment type="caution">
    <text evidence="3">The sequence shown here is derived from an EMBL/GenBank/DDBJ whole genome shotgun (WGS) entry which is preliminary data.</text>
</comment>
<sequence length="1058" mass="115316">MPSFSRLIRRKSSSAPQLKVPDDRPSPGKKDQSSNKGGDRRLPQPIAPSQSRPEVQPPINSKGKVKSAASSDRPNIYQLPQTAGSAHHTVGTSGVAKRGGLKRASAPTAALQCSSFPLSILKRPVSSPPASTRTPSRPQSPHSVRKAPSVHFKDRADRSNPLPFDPVVKIIRPQHVEGNAKQPSSHHENNILRELRSWAGSKESLREAAQQQLHPQQSRPQQSHPHERMHRDQSSHQYPQYASPHIPQQPIPQRDDSRRLPHYTIPINDSPNIPLPPVPETPERETYAYARHAERDPYVQPRRSYSQDAHRAQDADYGKNWAPACVETRRDGSPGRNQPCSPRWTGRQSQQPTTNYQPDAYRFPLRSDSTSPASPARQPVRQNTASQESLRGVSKLKSAFEAKMAHESRLGQRNTPTPPLTEQRRGSSANSVRGGVTDQRKNSGTTTAVTKLSARTAAAEAKIRSLEEEMDALRQELALRKRSEQKEKEKEKKAGVTLSNGDAQRAADYDLLLSYVNDMMQVTSELSNLCKGNPNLWNDQELVLPSPTDSCSQVPLFVAHLTYLLRTAQRIAHRAGQLDILVRGRSRSNTLVRGQVLAMVGQEVKDIEELILGAEQERKRWEGAEEGQKKQGSGAWDGYYDDDTLTATELDLEVERYRGSNVTELMSDQLSKRSPSPSSTDDTLSEDLQDGAASAVGVQTKKVDGGGQATNATLTNQLALANLLVHTHQDIISELESQLEGSYNEVDRLNQHNWELKLQNEHLKAMGEAKERVVAELLRRLGEVEDAKSTAGMVKTFMALIDASDVTRGEEEDEVKKVVPNLAGMLGLRSVRSADRILLADPPPPPSGPLPSVPPQASAITDYKNDPLEGRKSSVALLYSMERTKTPTSPPMRPTPSPGPTMPRAGTPHSGMRPRATARARPATPMARKGPAGPTPPASPKPNENMVIGAGRSRAASTGPPPAVRVNRSRRVDNVATFPGRKAGEGVGTFPRPGTVTTKAKGTAGKVIVSAAPTGTPAGVRSGLPTPTPARSTRMPTPPTSPRMNGILKNNSTAAQQS</sequence>
<feature type="compositionally biased region" description="Low complexity" evidence="2">
    <location>
        <begin position="123"/>
        <end position="142"/>
    </location>
</feature>
<feature type="region of interest" description="Disordered" evidence="2">
    <location>
        <begin position="202"/>
        <end position="392"/>
    </location>
</feature>
<organism evidence="3 4">
    <name type="scientific">Rhizophlyctis rosea</name>
    <dbReference type="NCBI Taxonomy" id="64517"/>
    <lineage>
        <taxon>Eukaryota</taxon>
        <taxon>Fungi</taxon>
        <taxon>Fungi incertae sedis</taxon>
        <taxon>Chytridiomycota</taxon>
        <taxon>Chytridiomycota incertae sedis</taxon>
        <taxon>Chytridiomycetes</taxon>
        <taxon>Rhizophlyctidales</taxon>
        <taxon>Rhizophlyctidaceae</taxon>
        <taxon>Rhizophlyctis</taxon>
    </lineage>
</organism>
<feature type="compositionally biased region" description="Basic and acidic residues" evidence="2">
    <location>
        <begin position="308"/>
        <end position="317"/>
    </location>
</feature>
<feature type="compositionally biased region" description="Basic and acidic residues" evidence="2">
    <location>
        <begin position="224"/>
        <end position="234"/>
    </location>
</feature>
<dbReference type="AlphaFoldDB" id="A0AAD5X356"/>
<feature type="region of interest" description="Disordered" evidence="2">
    <location>
        <begin position="665"/>
        <end position="686"/>
    </location>
</feature>
<feature type="compositionally biased region" description="Low complexity" evidence="2">
    <location>
        <begin position="913"/>
        <end position="932"/>
    </location>
</feature>
<evidence type="ECO:0000313" key="4">
    <source>
        <dbReference type="Proteomes" id="UP001212841"/>
    </source>
</evidence>
<accession>A0AAD5X356</accession>
<evidence type="ECO:0000256" key="2">
    <source>
        <dbReference type="SAM" id="MobiDB-lite"/>
    </source>
</evidence>
<reference evidence="3" key="1">
    <citation type="submission" date="2020-05" db="EMBL/GenBank/DDBJ databases">
        <title>Phylogenomic resolution of chytrid fungi.</title>
        <authorList>
            <person name="Stajich J.E."/>
            <person name="Amses K."/>
            <person name="Simmons R."/>
            <person name="Seto K."/>
            <person name="Myers J."/>
            <person name="Bonds A."/>
            <person name="Quandt C.A."/>
            <person name="Barry K."/>
            <person name="Liu P."/>
            <person name="Grigoriev I."/>
            <person name="Longcore J.E."/>
            <person name="James T.Y."/>
        </authorList>
    </citation>
    <scope>NUCLEOTIDE SEQUENCE</scope>
    <source>
        <strain evidence="3">JEL0318</strain>
    </source>
</reference>
<feature type="region of interest" description="Disordered" evidence="2">
    <location>
        <begin position="1"/>
        <end position="167"/>
    </location>
</feature>
<feature type="coiled-coil region" evidence="1">
    <location>
        <begin position="449"/>
        <end position="494"/>
    </location>
</feature>
<feature type="compositionally biased region" description="Polar residues" evidence="2">
    <location>
        <begin position="335"/>
        <end position="357"/>
    </location>
</feature>
<protein>
    <submittedName>
        <fullName evidence="3">Uncharacterized protein</fullName>
    </submittedName>
</protein>